<evidence type="ECO:0000313" key="5">
    <source>
        <dbReference type="Proteomes" id="UP001054889"/>
    </source>
</evidence>
<dbReference type="AlphaFoldDB" id="A0AAV5E112"/>
<feature type="transmembrane region" description="Helical" evidence="2">
    <location>
        <begin position="61"/>
        <end position="79"/>
    </location>
</feature>
<reference evidence="4" key="2">
    <citation type="submission" date="2021-12" db="EMBL/GenBank/DDBJ databases">
        <title>Resequencing data analysis of finger millet.</title>
        <authorList>
            <person name="Hatakeyama M."/>
            <person name="Aluri S."/>
            <person name="Balachadran M.T."/>
            <person name="Sivarajan S.R."/>
            <person name="Poveda L."/>
            <person name="Shimizu-Inatsugi R."/>
            <person name="Schlapbach R."/>
            <person name="Sreeman S.M."/>
            <person name="Shimizu K.K."/>
        </authorList>
    </citation>
    <scope>NUCLEOTIDE SEQUENCE</scope>
</reference>
<comment type="subcellular location">
    <subcellularLocation>
        <location evidence="1">Membrane</location>
        <topology evidence="1">Multi-pass membrane protein</topology>
    </subcellularLocation>
</comment>
<evidence type="ECO:0000256" key="1">
    <source>
        <dbReference type="ARBA" id="ARBA00004141"/>
    </source>
</evidence>
<evidence type="ECO:0000313" key="4">
    <source>
        <dbReference type="EMBL" id="GJN16163.1"/>
    </source>
</evidence>
<dbReference type="GO" id="GO:0009535">
    <property type="term" value="C:chloroplast thylakoid membrane"/>
    <property type="evidence" value="ECO:0007669"/>
    <property type="project" value="TreeGrafter"/>
</dbReference>
<keyword evidence="5" id="KW-1185">Reference proteome</keyword>
<gene>
    <name evidence="4" type="primary">gb03121</name>
    <name evidence="4" type="ORF">PR202_gb03121</name>
</gene>
<dbReference type="PANTHER" id="PTHR33222:SF26">
    <property type="entry name" value="OS08G0430600 PROTEIN"/>
    <property type="match status" value="1"/>
</dbReference>
<reference evidence="4" key="1">
    <citation type="journal article" date="2018" name="DNA Res.">
        <title>Multiple hybrid de novo genome assembly of finger millet, an orphan allotetraploid crop.</title>
        <authorList>
            <person name="Hatakeyama M."/>
            <person name="Aluri S."/>
            <person name="Balachadran M.T."/>
            <person name="Sivarajan S.R."/>
            <person name="Patrignani A."/>
            <person name="Gruter S."/>
            <person name="Poveda L."/>
            <person name="Shimizu-Inatsugi R."/>
            <person name="Baeten J."/>
            <person name="Francoijs K.J."/>
            <person name="Nataraja K.N."/>
            <person name="Reddy Y.A.N."/>
            <person name="Phadnis S."/>
            <person name="Ravikumar R.L."/>
            <person name="Schlapbach R."/>
            <person name="Sreeman S.M."/>
            <person name="Shimizu K.K."/>
        </authorList>
    </citation>
    <scope>NUCLEOTIDE SEQUENCE</scope>
</reference>
<name>A0AAV5E112_ELECO</name>
<evidence type="ECO:0000259" key="3">
    <source>
        <dbReference type="Pfam" id="PF14159"/>
    </source>
</evidence>
<dbReference type="InterPro" id="IPR033344">
    <property type="entry name" value="CURT1"/>
</dbReference>
<comment type="caution">
    <text evidence="4">The sequence shown here is derived from an EMBL/GenBank/DDBJ whole genome shotgun (WGS) entry which is preliminary data.</text>
</comment>
<dbReference type="Proteomes" id="UP001054889">
    <property type="component" value="Unassembled WGS sequence"/>
</dbReference>
<keyword evidence="2" id="KW-0812">Transmembrane</keyword>
<sequence length="133" mass="14868">MSKGTLSLTKNYIPFRTDSLKISQRQFTARCFSEENSSVKNNELLGGIKDKWDAMENKSSLLLYAGGAILALWLSSAVVRAVSSVPLLPDLLELVGLGYSGWFVYRYLLFQENRQELASNLDALKKRITGDSE</sequence>
<keyword evidence="2" id="KW-0472">Membrane</keyword>
<accession>A0AAV5E112</accession>
<feature type="transmembrane region" description="Helical" evidence="2">
    <location>
        <begin position="91"/>
        <end position="109"/>
    </location>
</feature>
<feature type="domain" description="Cyanobacterial aminoacyl-tRNA synthetase CAAD" evidence="3">
    <location>
        <begin position="48"/>
        <end position="130"/>
    </location>
</feature>
<protein>
    <recommendedName>
        <fullName evidence="3">Cyanobacterial aminoacyl-tRNA synthetase CAAD domain-containing protein</fullName>
    </recommendedName>
</protein>
<dbReference type="InterPro" id="IPR025564">
    <property type="entry name" value="CAAD_dom"/>
</dbReference>
<keyword evidence="2" id="KW-1133">Transmembrane helix</keyword>
<evidence type="ECO:0000256" key="2">
    <source>
        <dbReference type="SAM" id="Phobius"/>
    </source>
</evidence>
<organism evidence="4 5">
    <name type="scientific">Eleusine coracana subsp. coracana</name>
    <dbReference type="NCBI Taxonomy" id="191504"/>
    <lineage>
        <taxon>Eukaryota</taxon>
        <taxon>Viridiplantae</taxon>
        <taxon>Streptophyta</taxon>
        <taxon>Embryophyta</taxon>
        <taxon>Tracheophyta</taxon>
        <taxon>Spermatophyta</taxon>
        <taxon>Magnoliopsida</taxon>
        <taxon>Liliopsida</taxon>
        <taxon>Poales</taxon>
        <taxon>Poaceae</taxon>
        <taxon>PACMAD clade</taxon>
        <taxon>Chloridoideae</taxon>
        <taxon>Cynodonteae</taxon>
        <taxon>Eleusininae</taxon>
        <taxon>Eleusine</taxon>
    </lineage>
</organism>
<dbReference type="PANTHER" id="PTHR33222">
    <property type="match status" value="1"/>
</dbReference>
<proteinExistence type="predicted"/>
<dbReference type="EMBL" id="BQKI01000072">
    <property type="protein sequence ID" value="GJN16163.1"/>
    <property type="molecule type" value="Genomic_DNA"/>
</dbReference>
<dbReference type="Pfam" id="PF14159">
    <property type="entry name" value="CAAD"/>
    <property type="match status" value="1"/>
</dbReference>